<dbReference type="FunFam" id="1.25.40.10:FF:001643">
    <property type="entry name" value="Pentatricopeptide repeat-containing protein"/>
    <property type="match status" value="1"/>
</dbReference>
<feature type="repeat" description="PPR" evidence="3">
    <location>
        <begin position="460"/>
        <end position="494"/>
    </location>
</feature>
<dbReference type="AlphaFoldDB" id="A0AAQ3US48"/>
<dbReference type="GO" id="GO:0003723">
    <property type="term" value="F:RNA binding"/>
    <property type="evidence" value="ECO:0007669"/>
    <property type="project" value="InterPro"/>
</dbReference>
<dbReference type="NCBIfam" id="TIGR00756">
    <property type="entry name" value="PPR"/>
    <property type="match status" value="3"/>
</dbReference>
<dbReference type="InterPro" id="IPR046960">
    <property type="entry name" value="PPR_At4g14850-like_plant"/>
</dbReference>
<dbReference type="Pfam" id="PF01535">
    <property type="entry name" value="PPR"/>
    <property type="match status" value="7"/>
</dbReference>
<sequence>MRPRPPPAAALSKHHLLRIRRCLPPVWLNAAAPAQDPSPSPSPSPPQPPPASTCSISPASLSALLSSCTSQRARRPGEQAHARAVALGLGAHPSVLPRLAAFYIALGDLPAARAAVERAAGKKARAFPWNLLIWGYADRGQWRDVVLAYETMLALGVRADRFTYPSVLRACGELRDAAAGRGVEWRVLAWGYGLDVYVWNALVGMYAKCGELGDARRVFDGMPARDVVSWNAMVSGYASAGMWGEAFELLRRVPGANVVTWNAVAAGNLKAGNDGEVMRLVSLMRSCDGPGLDFVTIVIGLKACGRNGDLRIGRELHGVAVRHCFYSLERVESSLIMMYSRCQMVSSAYRLFRTCSVQSVAIWNSLLAGFSFMDQVEEATLLFRQMTGSAVFPNEVTLLTMLSLSARFGHLCHGREMHCYILKHGLGGSNLLQNSLVDMYSKSMQMVAAQRVFDWMQYQDRHAYTSLILGYGMQREGHVSLKLFDEMIASNIKVDHVTMVAVLSACSHSGLVTQGQLRFAEMLNVFRIEPRVEHFSCMVDLYCREGSLWMAEDIMNKMPFQPTAAMLATLIEACRIHGRIEIGDQAAKKLLAMRTNNPFHYKLVANMYISAKRWPELAKVRSLMSAMELNMIPTRSLLETEHDICPVTQDYYLHPTMHEGLSDDMTDTDFSSSEEMKCDEAFGGKLKEQPQDSVGEERREQARWCWRKRIKKK</sequence>
<dbReference type="PROSITE" id="PS51375">
    <property type="entry name" value="PPR"/>
    <property type="match status" value="4"/>
</dbReference>
<feature type="repeat" description="PPR" evidence="3">
    <location>
        <begin position="195"/>
        <end position="225"/>
    </location>
</feature>
<evidence type="ECO:0000313" key="6">
    <source>
        <dbReference type="Proteomes" id="UP001341281"/>
    </source>
</evidence>
<feature type="region of interest" description="Disordered" evidence="4">
    <location>
        <begin position="30"/>
        <end position="54"/>
    </location>
</feature>
<protein>
    <recommendedName>
        <fullName evidence="7">Pentatricopeptide repeat-containing protein</fullName>
    </recommendedName>
</protein>
<accession>A0AAQ3US48</accession>
<dbReference type="FunFam" id="1.25.40.10:FF:000344">
    <property type="entry name" value="Pentatricopeptide repeat-containing protein"/>
    <property type="match status" value="1"/>
</dbReference>
<dbReference type="InterPro" id="IPR002885">
    <property type="entry name" value="PPR_rpt"/>
</dbReference>
<keyword evidence="1" id="KW-0677">Repeat</keyword>
<evidence type="ECO:0008006" key="7">
    <source>
        <dbReference type="Google" id="ProtNLM"/>
    </source>
</evidence>
<dbReference type="PANTHER" id="PTHR47926">
    <property type="entry name" value="PENTATRICOPEPTIDE REPEAT-CONTAINING PROTEIN"/>
    <property type="match status" value="1"/>
</dbReference>
<keyword evidence="2" id="KW-0809">Transit peptide</keyword>
<dbReference type="Pfam" id="PF20431">
    <property type="entry name" value="E_motif"/>
    <property type="match status" value="1"/>
</dbReference>
<reference evidence="5 6" key="1">
    <citation type="submission" date="2024-02" db="EMBL/GenBank/DDBJ databases">
        <title>High-quality chromosome-scale genome assembly of Pensacola bahiagrass (Paspalum notatum Flugge var. saurae).</title>
        <authorList>
            <person name="Vega J.M."/>
            <person name="Podio M."/>
            <person name="Orjuela J."/>
            <person name="Siena L.A."/>
            <person name="Pessino S.C."/>
            <person name="Combes M.C."/>
            <person name="Mariac C."/>
            <person name="Albertini E."/>
            <person name="Pupilli F."/>
            <person name="Ortiz J.P.A."/>
            <person name="Leblanc O."/>
        </authorList>
    </citation>
    <scope>NUCLEOTIDE SEQUENCE [LARGE SCALE GENOMIC DNA]</scope>
    <source>
        <strain evidence="5">R1</strain>
        <tissue evidence="5">Leaf</tissue>
    </source>
</reference>
<dbReference type="FunFam" id="1.25.40.10:FF:000637">
    <property type="entry name" value="Pentatricopeptide repeat-containing protein"/>
    <property type="match status" value="1"/>
</dbReference>
<dbReference type="InterPro" id="IPR046848">
    <property type="entry name" value="E_motif"/>
</dbReference>
<dbReference type="EMBL" id="CP144753">
    <property type="protein sequence ID" value="WVZ95450.1"/>
    <property type="molecule type" value="Genomic_DNA"/>
</dbReference>
<evidence type="ECO:0000256" key="1">
    <source>
        <dbReference type="ARBA" id="ARBA00022737"/>
    </source>
</evidence>
<dbReference type="PANTHER" id="PTHR47926:SF375">
    <property type="entry name" value="PENTATRICOPEPTIDE REPEAT-CONTAINING PROTEIN"/>
    <property type="match status" value="1"/>
</dbReference>
<name>A0AAQ3US48_PASNO</name>
<dbReference type="GO" id="GO:0009451">
    <property type="term" value="P:RNA modification"/>
    <property type="evidence" value="ECO:0007669"/>
    <property type="project" value="InterPro"/>
</dbReference>
<evidence type="ECO:0000313" key="5">
    <source>
        <dbReference type="EMBL" id="WVZ95450.1"/>
    </source>
</evidence>
<feature type="repeat" description="PPR" evidence="3">
    <location>
        <begin position="226"/>
        <end position="260"/>
    </location>
</feature>
<evidence type="ECO:0000256" key="3">
    <source>
        <dbReference type="PROSITE-ProRule" id="PRU00708"/>
    </source>
</evidence>
<dbReference type="Proteomes" id="UP001341281">
    <property type="component" value="Chromosome 09"/>
</dbReference>
<feature type="compositionally biased region" description="Pro residues" evidence="4">
    <location>
        <begin position="36"/>
        <end position="51"/>
    </location>
</feature>
<feature type="region of interest" description="Disordered" evidence="4">
    <location>
        <begin position="679"/>
        <end position="699"/>
    </location>
</feature>
<keyword evidence="6" id="KW-1185">Reference proteome</keyword>
<evidence type="ECO:0000256" key="4">
    <source>
        <dbReference type="SAM" id="MobiDB-lite"/>
    </source>
</evidence>
<feature type="repeat" description="PPR" evidence="3">
    <location>
        <begin position="359"/>
        <end position="393"/>
    </location>
</feature>
<evidence type="ECO:0000256" key="2">
    <source>
        <dbReference type="ARBA" id="ARBA00022946"/>
    </source>
</evidence>
<proteinExistence type="predicted"/>
<dbReference type="Gene3D" id="1.25.40.10">
    <property type="entry name" value="Tetratricopeptide repeat domain"/>
    <property type="match status" value="4"/>
</dbReference>
<dbReference type="InterPro" id="IPR011990">
    <property type="entry name" value="TPR-like_helical_dom_sf"/>
</dbReference>
<organism evidence="5 6">
    <name type="scientific">Paspalum notatum var. saurae</name>
    <dbReference type="NCBI Taxonomy" id="547442"/>
    <lineage>
        <taxon>Eukaryota</taxon>
        <taxon>Viridiplantae</taxon>
        <taxon>Streptophyta</taxon>
        <taxon>Embryophyta</taxon>
        <taxon>Tracheophyta</taxon>
        <taxon>Spermatophyta</taxon>
        <taxon>Magnoliopsida</taxon>
        <taxon>Liliopsida</taxon>
        <taxon>Poales</taxon>
        <taxon>Poaceae</taxon>
        <taxon>PACMAD clade</taxon>
        <taxon>Panicoideae</taxon>
        <taxon>Andropogonodae</taxon>
        <taxon>Paspaleae</taxon>
        <taxon>Paspalinae</taxon>
        <taxon>Paspalum</taxon>
    </lineage>
</organism>
<gene>
    <name evidence="5" type="ORF">U9M48_041213</name>
</gene>